<dbReference type="InterPro" id="IPR041700">
    <property type="entry name" value="OMP_b-brl_3"/>
</dbReference>
<accession>A0ABR9XMU1</accession>
<keyword evidence="2" id="KW-0472">Membrane</keyword>
<dbReference type="EMBL" id="JADFFM010000002">
    <property type="protein sequence ID" value="MBE9668699.1"/>
    <property type="molecule type" value="Genomic_DNA"/>
</dbReference>
<evidence type="ECO:0000256" key="3">
    <source>
        <dbReference type="ARBA" id="ARBA00023237"/>
    </source>
</evidence>
<dbReference type="Pfam" id="PF14905">
    <property type="entry name" value="OMP_b-brl_3"/>
    <property type="match status" value="1"/>
</dbReference>
<dbReference type="RefSeq" id="WP_194108086.1">
    <property type="nucleotide sequence ID" value="NZ_JADFFM010000002.1"/>
</dbReference>
<keyword evidence="5" id="KW-0675">Receptor</keyword>
<dbReference type="PANTHER" id="PTHR40980">
    <property type="entry name" value="PLUG DOMAIN-CONTAINING PROTEIN"/>
    <property type="match status" value="1"/>
</dbReference>
<evidence type="ECO:0000313" key="6">
    <source>
        <dbReference type="Proteomes" id="UP000632774"/>
    </source>
</evidence>
<dbReference type="PANTHER" id="PTHR40980:SF4">
    <property type="entry name" value="TONB-DEPENDENT RECEPTOR-LIKE BETA-BARREL DOMAIN-CONTAINING PROTEIN"/>
    <property type="match status" value="1"/>
</dbReference>
<dbReference type="InterPro" id="IPR008969">
    <property type="entry name" value="CarboxyPept-like_regulatory"/>
</dbReference>
<gene>
    <name evidence="5" type="ORF">IRJ18_20180</name>
</gene>
<dbReference type="Gene3D" id="2.60.40.1120">
    <property type="entry name" value="Carboxypeptidase-like, regulatory domain"/>
    <property type="match status" value="1"/>
</dbReference>
<dbReference type="InterPro" id="IPR036942">
    <property type="entry name" value="Beta-barrel_TonB_sf"/>
</dbReference>
<proteinExistence type="predicted"/>
<reference evidence="5 6" key="1">
    <citation type="submission" date="2020-10" db="EMBL/GenBank/DDBJ databases">
        <title>Mucilaginibacter mali sp. nov., isolated from rhizosphere soil of apple orchard.</title>
        <authorList>
            <person name="Lee J.-S."/>
            <person name="Kim H.S."/>
            <person name="Kim J.-S."/>
        </authorList>
    </citation>
    <scope>NUCLEOTIDE SEQUENCE [LARGE SCALE GENOMIC DNA]</scope>
    <source>
        <strain evidence="5 6">KCTC 23157</strain>
    </source>
</reference>
<evidence type="ECO:0000313" key="5">
    <source>
        <dbReference type="EMBL" id="MBE9668699.1"/>
    </source>
</evidence>
<dbReference type="SUPFAM" id="SSF49464">
    <property type="entry name" value="Carboxypeptidase regulatory domain-like"/>
    <property type="match status" value="1"/>
</dbReference>
<dbReference type="SUPFAM" id="SSF56935">
    <property type="entry name" value="Porins"/>
    <property type="match status" value="1"/>
</dbReference>
<dbReference type="Pfam" id="PF13620">
    <property type="entry name" value="CarboxypepD_reg"/>
    <property type="match status" value="1"/>
</dbReference>
<keyword evidence="6" id="KW-1185">Reference proteome</keyword>
<sequence length="798" mass="88395">MPTISFAQAIKPAAKITGSIVTTENKPVEFATVSLLRTKDSAIVKGALGNEAGVYALTNIANGNYIIKISAVGYNKGLSKPFTVSGNNVTVPAISMQSSAQALKTVNIQSARPLIERKLDRTVMNVENSVLAAGNSAMEILERAPGVSIDKDDNISLNGKSGVTVMINDKLTYLSSAQLATLLRSTDGTNIAAIELITNPSAKYDASGNSGIINIRLKKNREVGSSGSITTGVAYGHTWKDNQNLSLNHKDGKLNMFGTFSHNDNSNLQNLNIRRVVDSVGSLTYFNQYTPMQNTNHNNSYRVGADYDLTKHNTVGFIVNGYDNTRVDNLPTVTYIGKTLDVTNALLNSTSESHQHYKNFAANVNDRWQIDTLGQSLGIDLDYAKFSNTNNAAYATYSYKPNGQQSQAPVFLRNQSPSVIDIRTAKADYAYPFSKSLKLETGAKFSDVKTDNNLQAQRQNGAGVYVNDATRTNHFVYQEKIDAGYANLGKTWKKTSAQIGVRAEYTTSLATLAGTPPVPRNYIDFFPSFFVNHTLSKRNEIGFSYSRRIDRPSYDNLNPFVFYLDSLTYVQGNPFLKPQYTHAFELHYTWNNTINVNLNYSHTSDVITQIILTDAVKKATFQTNLNLDAQDAYGLNINSPYTINNWWSGNVNLNTFYLLNKANNLLGAKLNVGQLAYQFRTTQTFTFIKGYRLEILTNYKSDIKVGIYDVRPQYNIDGGISHSFANKKANIKFSVSDIFNTRTNNVNSMYQSVNLQITQKGETRVSRLTFTYNFGNNKIKARQHQTGADDESNRAGKG</sequence>
<dbReference type="Gene3D" id="2.40.170.20">
    <property type="entry name" value="TonB-dependent receptor, beta-barrel domain"/>
    <property type="match status" value="1"/>
</dbReference>
<protein>
    <submittedName>
        <fullName evidence="5">TonB-dependent receptor family protein</fullName>
    </submittedName>
</protein>
<comment type="subcellular location">
    <subcellularLocation>
        <location evidence="1">Cell outer membrane</location>
    </subcellularLocation>
</comment>
<dbReference type="Proteomes" id="UP000632774">
    <property type="component" value="Unassembled WGS sequence"/>
</dbReference>
<evidence type="ECO:0000259" key="4">
    <source>
        <dbReference type="Pfam" id="PF14905"/>
    </source>
</evidence>
<comment type="caution">
    <text evidence="5">The sequence shown here is derived from an EMBL/GenBank/DDBJ whole genome shotgun (WGS) entry which is preliminary data.</text>
</comment>
<name>A0ABR9XMU1_9SPHI</name>
<organism evidence="5 6">
    <name type="scientific">Mucilaginibacter boryungensis</name>
    <dbReference type="NCBI Taxonomy" id="768480"/>
    <lineage>
        <taxon>Bacteria</taxon>
        <taxon>Pseudomonadati</taxon>
        <taxon>Bacteroidota</taxon>
        <taxon>Sphingobacteriia</taxon>
        <taxon>Sphingobacteriales</taxon>
        <taxon>Sphingobacteriaceae</taxon>
        <taxon>Mucilaginibacter</taxon>
    </lineage>
</organism>
<keyword evidence="3" id="KW-0998">Cell outer membrane</keyword>
<evidence type="ECO:0000256" key="2">
    <source>
        <dbReference type="ARBA" id="ARBA00023136"/>
    </source>
</evidence>
<feature type="domain" description="Outer membrane protein beta-barrel" evidence="4">
    <location>
        <begin position="369"/>
        <end position="772"/>
    </location>
</feature>
<evidence type="ECO:0000256" key="1">
    <source>
        <dbReference type="ARBA" id="ARBA00004442"/>
    </source>
</evidence>